<proteinExistence type="predicted"/>
<evidence type="ECO:0000313" key="1">
    <source>
        <dbReference type="EMBL" id="KAH8005421.1"/>
    </source>
</evidence>
<sequence>MDIAAPDDVANVSDTLLNYDIAVLENCTNDVDELRTSYLPPLYSMIFVVAFPGNIIAISVYAFKMRPWKSSTIIMFNVACTDLLYLTGLPFLIHYYANGEHWVFGHFLCKFIRFGFHFNLYSSILFLTCFSVFRYLAVVHPMRTFHYRKKCWTVVACVAAWAISLAIVTPVNFLITSTDQENKSVCLDLTSSDNLDVIRWYNWLLTVLIFYVPLITVTICYALVIYTLATGPHTQNPYKQKARKLAFLLLVVFYVCFLPFHVFRIARIELRLHSVSCEVENQIHSIYIICRPLAALNTCANLLLYAIISDNFQQAILSVLRCRTYEDKDEAFLKLFPSSIIAVSGQYSAFTKKVDLPNSKGNSDSTACLHQQYYSGRENGIMS</sequence>
<gene>
    <name evidence="1" type="primary">OXGR1</name>
    <name evidence="1" type="ORF">K3G42_027234</name>
</gene>
<keyword evidence="1" id="KW-0675">Receptor</keyword>
<accession>A0ACB8FJA3</accession>
<dbReference type="Proteomes" id="UP000827872">
    <property type="component" value="Linkage Group LG04"/>
</dbReference>
<keyword evidence="2" id="KW-1185">Reference proteome</keyword>
<comment type="caution">
    <text evidence="1">The sequence shown here is derived from an EMBL/GenBank/DDBJ whole genome shotgun (WGS) entry which is preliminary data.</text>
</comment>
<dbReference type="EMBL" id="CM037617">
    <property type="protein sequence ID" value="KAH8005421.1"/>
    <property type="molecule type" value="Genomic_DNA"/>
</dbReference>
<reference evidence="1" key="1">
    <citation type="submission" date="2021-08" db="EMBL/GenBank/DDBJ databases">
        <title>The first chromosome-level gecko genome reveals the dynamic sex chromosomes of Neotropical dwarf geckos (Sphaerodactylidae: Sphaerodactylus).</title>
        <authorList>
            <person name="Pinto B.J."/>
            <person name="Keating S.E."/>
            <person name="Gamble T."/>
        </authorList>
    </citation>
    <scope>NUCLEOTIDE SEQUENCE</scope>
    <source>
        <strain evidence="1">TG3544</strain>
    </source>
</reference>
<evidence type="ECO:0000313" key="2">
    <source>
        <dbReference type="Proteomes" id="UP000827872"/>
    </source>
</evidence>
<organism evidence="1 2">
    <name type="scientific">Sphaerodactylus townsendi</name>
    <dbReference type="NCBI Taxonomy" id="933632"/>
    <lineage>
        <taxon>Eukaryota</taxon>
        <taxon>Metazoa</taxon>
        <taxon>Chordata</taxon>
        <taxon>Craniata</taxon>
        <taxon>Vertebrata</taxon>
        <taxon>Euteleostomi</taxon>
        <taxon>Lepidosauria</taxon>
        <taxon>Squamata</taxon>
        <taxon>Bifurcata</taxon>
        <taxon>Gekkota</taxon>
        <taxon>Sphaerodactylidae</taxon>
        <taxon>Sphaerodactylus</taxon>
    </lineage>
</organism>
<protein>
    <submittedName>
        <fullName evidence="1">2-oxoglutarate receptor 1</fullName>
    </submittedName>
</protein>
<name>A0ACB8FJA3_9SAUR</name>